<dbReference type="AlphaFoldDB" id="J3NWZ4"/>
<dbReference type="Proteomes" id="UP000006039">
    <property type="component" value="Unassembled WGS sequence"/>
</dbReference>
<reference evidence="2" key="4">
    <citation type="journal article" date="2015" name="G3 (Bethesda)">
        <title>Genome sequences of three phytopathogenic species of the Magnaporthaceae family of fungi.</title>
        <authorList>
            <person name="Okagaki L.H."/>
            <person name="Nunes C.C."/>
            <person name="Sailsbery J."/>
            <person name="Clay B."/>
            <person name="Brown D."/>
            <person name="John T."/>
            <person name="Oh Y."/>
            <person name="Young N."/>
            <person name="Fitzgerald M."/>
            <person name="Haas B.J."/>
            <person name="Zeng Q."/>
            <person name="Young S."/>
            <person name="Adiconis X."/>
            <person name="Fan L."/>
            <person name="Levin J.Z."/>
            <person name="Mitchell T.K."/>
            <person name="Okubara P.A."/>
            <person name="Farman M.L."/>
            <person name="Kohn L.M."/>
            <person name="Birren B."/>
            <person name="Ma L.-J."/>
            <person name="Dean R.A."/>
        </authorList>
    </citation>
    <scope>NUCLEOTIDE SEQUENCE</scope>
    <source>
        <strain evidence="2">R3-111a-1</strain>
    </source>
</reference>
<reference evidence="2" key="5">
    <citation type="submission" date="2018-04" db="UniProtKB">
        <authorList>
            <consortium name="EnsemblFungi"/>
        </authorList>
    </citation>
    <scope>IDENTIFICATION</scope>
    <source>
        <strain evidence="2">R3-111a-1</strain>
    </source>
</reference>
<organism evidence="1">
    <name type="scientific">Gaeumannomyces tritici (strain R3-111a-1)</name>
    <name type="common">Wheat and barley take-all root rot fungus</name>
    <name type="synonym">Gaeumannomyces graminis var. tritici</name>
    <dbReference type="NCBI Taxonomy" id="644352"/>
    <lineage>
        <taxon>Eukaryota</taxon>
        <taxon>Fungi</taxon>
        <taxon>Dikarya</taxon>
        <taxon>Ascomycota</taxon>
        <taxon>Pezizomycotina</taxon>
        <taxon>Sordariomycetes</taxon>
        <taxon>Sordariomycetidae</taxon>
        <taxon>Magnaporthales</taxon>
        <taxon>Magnaporthaceae</taxon>
        <taxon>Gaeumannomyces</taxon>
    </lineage>
</organism>
<dbReference type="EMBL" id="GL385397">
    <property type="protein sequence ID" value="EJT75876.1"/>
    <property type="molecule type" value="Genomic_DNA"/>
</dbReference>
<evidence type="ECO:0000313" key="2">
    <source>
        <dbReference type="EnsemblFungi" id="EJT75876"/>
    </source>
</evidence>
<proteinExistence type="predicted"/>
<keyword evidence="3" id="KW-1185">Reference proteome</keyword>
<gene>
    <name evidence="2" type="primary">20346263</name>
    <name evidence="1" type="ORF">GGTG_05805</name>
</gene>
<dbReference type="EnsemblFungi" id="EJT75876">
    <property type="protein sequence ID" value="EJT75876"/>
    <property type="gene ID" value="GGTG_05805"/>
</dbReference>
<dbReference type="VEuPathDB" id="FungiDB:GGTG_05805"/>
<reference evidence="3" key="1">
    <citation type="submission" date="2010-07" db="EMBL/GenBank/DDBJ databases">
        <title>The genome sequence of Gaeumannomyces graminis var. tritici strain R3-111a-1.</title>
        <authorList>
            <consortium name="The Broad Institute Genome Sequencing Platform"/>
            <person name="Ma L.-J."/>
            <person name="Dead R."/>
            <person name="Young S."/>
            <person name="Zeng Q."/>
            <person name="Koehrsen M."/>
            <person name="Alvarado L."/>
            <person name="Berlin A."/>
            <person name="Chapman S.B."/>
            <person name="Chen Z."/>
            <person name="Freedman E."/>
            <person name="Gellesch M."/>
            <person name="Goldberg J."/>
            <person name="Griggs A."/>
            <person name="Gujja S."/>
            <person name="Heilman E.R."/>
            <person name="Heiman D."/>
            <person name="Hepburn T."/>
            <person name="Howarth C."/>
            <person name="Jen D."/>
            <person name="Larson L."/>
            <person name="Mehta T."/>
            <person name="Neiman D."/>
            <person name="Pearson M."/>
            <person name="Roberts A."/>
            <person name="Saif S."/>
            <person name="Shea T."/>
            <person name="Shenoy N."/>
            <person name="Sisk P."/>
            <person name="Stolte C."/>
            <person name="Sykes S."/>
            <person name="Walk T."/>
            <person name="White J."/>
            <person name="Yandava C."/>
            <person name="Haas B."/>
            <person name="Nusbaum C."/>
            <person name="Birren B."/>
        </authorList>
    </citation>
    <scope>NUCLEOTIDE SEQUENCE [LARGE SCALE GENOMIC DNA]</scope>
    <source>
        <strain evidence="3">R3-111a-1</strain>
    </source>
</reference>
<protein>
    <submittedName>
        <fullName evidence="1 2">Uncharacterized protein</fullName>
    </submittedName>
</protein>
<reference evidence="1" key="2">
    <citation type="submission" date="2010-07" db="EMBL/GenBank/DDBJ databases">
        <authorList>
            <consortium name="The Broad Institute Genome Sequencing Platform"/>
            <consortium name="Broad Institute Genome Sequencing Center for Infectious Disease"/>
            <person name="Ma L.-J."/>
            <person name="Dead R."/>
            <person name="Young S."/>
            <person name="Zeng Q."/>
            <person name="Koehrsen M."/>
            <person name="Alvarado L."/>
            <person name="Berlin A."/>
            <person name="Chapman S.B."/>
            <person name="Chen Z."/>
            <person name="Freedman E."/>
            <person name="Gellesch M."/>
            <person name="Goldberg J."/>
            <person name="Griggs A."/>
            <person name="Gujja S."/>
            <person name="Heilman E.R."/>
            <person name="Heiman D."/>
            <person name="Hepburn T."/>
            <person name="Howarth C."/>
            <person name="Jen D."/>
            <person name="Larson L."/>
            <person name="Mehta T."/>
            <person name="Neiman D."/>
            <person name="Pearson M."/>
            <person name="Roberts A."/>
            <person name="Saif S."/>
            <person name="Shea T."/>
            <person name="Shenoy N."/>
            <person name="Sisk P."/>
            <person name="Stolte C."/>
            <person name="Sykes S."/>
            <person name="Walk T."/>
            <person name="White J."/>
            <person name="Yandava C."/>
            <person name="Haas B."/>
            <person name="Nusbaum C."/>
            <person name="Birren B."/>
        </authorList>
    </citation>
    <scope>NUCLEOTIDE SEQUENCE</scope>
    <source>
        <strain evidence="1">R3-111a-1</strain>
    </source>
</reference>
<dbReference type="GeneID" id="20346263"/>
<dbReference type="HOGENOM" id="CLU_1366333_0_0_1"/>
<accession>J3NWZ4</accession>
<dbReference type="RefSeq" id="XP_009221876.1">
    <property type="nucleotide sequence ID" value="XM_009223612.1"/>
</dbReference>
<name>J3NWZ4_GAET3</name>
<reference evidence="1" key="3">
    <citation type="submission" date="2010-09" db="EMBL/GenBank/DDBJ databases">
        <title>Annotation of Gaeumannomyces graminis var. tritici R3-111a-1.</title>
        <authorList>
            <consortium name="The Broad Institute Genome Sequencing Platform"/>
            <person name="Ma L.-J."/>
            <person name="Dead R."/>
            <person name="Young S.K."/>
            <person name="Zeng Q."/>
            <person name="Gargeya S."/>
            <person name="Fitzgerald M."/>
            <person name="Haas B."/>
            <person name="Abouelleil A."/>
            <person name="Alvarado L."/>
            <person name="Arachchi H.M."/>
            <person name="Berlin A."/>
            <person name="Brown A."/>
            <person name="Chapman S.B."/>
            <person name="Chen Z."/>
            <person name="Dunbar C."/>
            <person name="Freedman E."/>
            <person name="Gearin G."/>
            <person name="Gellesch M."/>
            <person name="Goldberg J."/>
            <person name="Griggs A."/>
            <person name="Gujja S."/>
            <person name="Heiman D."/>
            <person name="Howarth C."/>
            <person name="Larson L."/>
            <person name="Lui A."/>
            <person name="MacDonald P.J.P."/>
            <person name="Mehta T."/>
            <person name="Montmayeur A."/>
            <person name="Murphy C."/>
            <person name="Neiman D."/>
            <person name="Pearson M."/>
            <person name="Priest M."/>
            <person name="Roberts A."/>
            <person name="Saif S."/>
            <person name="Shea T."/>
            <person name="Shenoy N."/>
            <person name="Sisk P."/>
            <person name="Stolte C."/>
            <person name="Sykes S."/>
            <person name="Yandava C."/>
            <person name="Wortman J."/>
            <person name="Nusbaum C."/>
            <person name="Birren B."/>
        </authorList>
    </citation>
    <scope>NUCLEOTIDE SEQUENCE</scope>
    <source>
        <strain evidence="1">R3-111a-1</strain>
    </source>
</reference>
<evidence type="ECO:0000313" key="3">
    <source>
        <dbReference type="Proteomes" id="UP000006039"/>
    </source>
</evidence>
<evidence type="ECO:0000313" key="1">
    <source>
        <dbReference type="EMBL" id="EJT75876.1"/>
    </source>
</evidence>
<sequence>MSRKIRWDAGALQAAPPGLQTFRQTQGSRLNGFSPSPLWLALGLAGEGRGLEANLKSAVDGAPRSLVSFWLRFSPRQCVRRGPFAVEPVLGVGAVTHDLDPEPVSREFSSRSAIWAQSLPVPAFQHPSILASKPARLGVLVFLPCGYAGTYLGKASPWSGHGNCIATHYLLGLFPSLALVSLTAVPSVDSVGKRGQKRGV</sequence>